<reference evidence="1 2" key="1">
    <citation type="submission" date="2014-08" db="EMBL/GenBank/DDBJ databases">
        <title>Genome sequences of NCPPB Pectobacterium isolates.</title>
        <authorList>
            <person name="Glover R.H."/>
            <person name="Sapp M."/>
            <person name="Elphinstone J."/>
        </authorList>
    </citation>
    <scope>NUCLEOTIDE SEQUENCE [LARGE SCALE GENOMIC DNA]</scope>
    <source>
        <strain evidence="1 2">NCPPB3841</strain>
    </source>
</reference>
<organism evidence="1 2">
    <name type="scientific">Pectobacterium odoriferum</name>
    <dbReference type="NCBI Taxonomy" id="78398"/>
    <lineage>
        <taxon>Bacteria</taxon>
        <taxon>Pseudomonadati</taxon>
        <taxon>Pseudomonadota</taxon>
        <taxon>Gammaproteobacteria</taxon>
        <taxon>Enterobacterales</taxon>
        <taxon>Pectobacteriaceae</taxon>
        <taxon>Pectobacterium</taxon>
    </lineage>
</organism>
<comment type="caution">
    <text evidence="1">The sequence shown here is derived from an EMBL/GenBank/DDBJ whole genome shotgun (WGS) entry which is preliminary data.</text>
</comment>
<proteinExistence type="predicted"/>
<evidence type="ECO:0000313" key="2">
    <source>
        <dbReference type="Proteomes" id="UP000029447"/>
    </source>
</evidence>
<keyword evidence="2" id="KW-1185">Reference proteome</keyword>
<dbReference type="Proteomes" id="UP000029447">
    <property type="component" value="Unassembled WGS sequence"/>
</dbReference>
<gene>
    <name evidence="1" type="ORF">KU75_23380</name>
</gene>
<dbReference type="EMBL" id="JQOF01000041">
    <property type="protein sequence ID" value="KGA39287.1"/>
    <property type="molecule type" value="Genomic_DNA"/>
</dbReference>
<evidence type="ECO:0000313" key="1">
    <source>
        <dbReference type="EMBL" id="KGA39287.1"/>
    </source>
</evidence>
<protein>
    <recommendedName>
        <fullName evidence="3">NERD domain-containing protein</fullName>
    </recommendedName>
</protein>
<accession>A0ABR4VIU0</accession>
<name>A0ABR4VIU0_9GAMM</name>
<sequence>MERAVFSRLQCWRLWTVLFSEWSYGKNSQEHRPEFEVLHEVFAKLNDRRDDVRDDTEQAFIKAIVSQARDNRLSKLKRAQHIFLADGPLSIFVNAFEKKIGVPLKNYINTIYFIIEYWHRLPEELYSPPNLAEWSISVEWLSDYLKIPAEQISAILKDISFSIFEGREFSQVSLSKPNEFTLYRERPLLEIENNRFIPVEGKLLEELLFENLFHRIHQANNKSLKFLSAFGFEFEKYAQRYALKFVQGLVQYELIEEFDFNADGEKKLKSSDLMIAIPEKNCVIIFEIKSARPLYTSFITENNPQSVNESLDKLQDKPWSQAISAISKIIRNKVHPTLVEKTEYFIVSVTMNNYPMILQENVATNSAGKDISAYLYSFDIETFEVLMRAARLSPDYSIRDHLLWCYQNREKMSAKTTIVRFIKALLAGGVTEDNVYKDVLQDAYMEYYSFFQ</sequence>
<evidence type="ECO:0008006" key="3">
    <source>
        <dbReference type="Google" id="ProtNLM"/>
    </source>
</evidence>